<dbReference type="InterPro" id="IPR010912">
    <property type="entry name" value="SPOC_met"/>
</dbReference>
<reference evidence="5 6" key="1">
    <citation type="submission" date="2024-04" db="EMBL/GenBank/DDBJ databases">
        <authorList>
            <person name="Rising A."/>
            <person name="Reimegard J."/>
            <person name="Sonavane S."/>
            <person name="Akerstrom W."/>
            <person name="Nylinder S."/>
            <person name="Hedman E."/>
            <person name="Kallberg Y."/>
        </authorList>
    </citation>
    <scope>NUCLEOTIDE SEQUENCE [LARGE SCALE GENOMIC DNA]</scope>
</reference>
<evidence type="ECO:0000256" key="2">
    <source>
        <dbReference type="ARBA" id="ARBA00022884"/>
    </source>
</evidence>
<keyword evidence="3" id="KW-0539">Nucleus</keyword>
<dbReference type="EMBL" id="CAXIEN010000455">
    <property type="protein sequence ID" value="CAL1298174.1"/>
    <property type="molecule type" value="Genomic_DNA"/>
</dbReference>
<keyword evidence="2" id="KW-0694">RNA-binding</keyword>
<comment type="subcellular location">
    <subcellularLocation>
        <location evidence="1">Nucleus</location>
    </subcellularLocation>
</comment>
<dbReference type="InterPro" id="IPR016194">
    <property type="entry name" value="SPOC-like_C_dom_sf"/>
</dbReference>
<evidence type="ECO:0000256" key="3">
    <source>
        <dbReference type="ARBA" id="ARBA00023242"/>
    </source>
</evidence>
<dbReference type="SUPFAM" id="SSF100939">
    <property type="entry name" value="SPOC domain-like"/>
    <property type="match status" value="1"/>
</dbReference>
<dbReference type="GO" id="GO:0003723">
    <property type="term" value="F:RNA binding"/>
    <property type="evidence" value="ECO:0007669"/>
    <property type="project" value="UniProtKB-KW"/>
</dbReference>
<dbReference type="Proteomes" id="UP001497382">
    <property type="component" value="Unassembled WGS sequence"/>
</dbReference>
<dbReference type="Gene3D" id="2.40.290.10">
    <property type="match status" value="1"/>
</dbReference>
<evidence type="ECO:0000313" key="6">
    <source>
        <dbReference type="Proteomes" id="UP001497382"/>
    </source>
</evidence>
<evidence type="ECO:0000313" key="5">
    <source>
        <dbReference type="EMBL" id="CAL1298174.1"/>
    </source>
</evidence>
<gene>
    <name evidence="5" type="ORF">LARSCL_LOCUS20732</name>
</gene>
<dbReference type="AlphaFoldDB" id="A0AAV2BRT4"/>
<dbReference type="PROSITE" id="PS50917">
    <property type="entry name" value="SPOC"/>
    <property type="match status" value="1"/>
</dbReference>
<feature type="domain" description="SPOC" evidence="4">
    <location>
        <begin position="1"/>
        <end position="159"/>
    </location>
</feature>
<proteinExistence type="predicted"/>
<accession>A0AAV2BRT4</accession>
<organism evidence="5 6">
    <name type="scientific">Larinioides sclopetarius</name>
    <dbReference type="NCBI Taxonomy" id="280406"/>
    <lineage>
        <taxon>Eukaryota</taxon>
        <taxon>Metazoa</taxon>
        <taxon>Ecdysozoa</taxon>
        <taxon>Arthropoda</taxon>
        <taxon>Chelicerata</taxon>
        <taxon>Arachnida</taxon>
        <taxon>Araneae</taxon>
        <taxon>Araneomorphae</taxon>
        <taxon>Entelegynae</taxon>
        <taxon>Araneoidea</taxon>
        <taxon>Araneidae</taxon>
        <taxon>Larinioides</taxon>
    </lineage>
</organism>
<name>A0AAV2BRT4_9ARAC</name>
<comment type="caution">
    <text evidence="5">The sequence shown here is derived from an EMBL/GenBank/DDBJ whole genome shotgun (WGS) entry which is preliminary data.</text>
</comment>
<evidence type="ECO:0000259" key="4">
    <source>
        <dbReference type="PROSITE" id="PS50917"/>
    </source>
</evidence>
<keyword evidence="6" id="KW-1185">Reference proteome</keyword>
<dbReference type="GO" id="GO:0005634">
    <property type="term" value="C:nucleus"/>
    <property type="evidence" value="ECO:0007669"/>
    <property type="project" value="UniProtKB-SubCell"/>
</dbReference>
<protein>
    <recommendedName>
        <fullName evidence="4">SPOC domain-containing protein</fullName>
    </recommendedName>
</protein>
<sequence length="159" mass="18055">MMSYELKYPDVWCGEFLVKGQRAPMKLNYVGGNINIAVSALPKSKPIPHIKISQQVTPGRFPSFKTKKACLLTATPFGKTPKEKMDQVRILRRTFGKYIKTKDSAIGMAALQSSEPEKISYKAYIITPSEVTSRLIVRYAPDWYYSICDQMHFLVIISL</sequence>
<evidence type="ECO:0000256" key="1">
    <source>
        <dbReference type="ARBA" id="ARBA00004123"/>
    </source>
</evidence>